<keyword evidence="4" id="KW-1185">Reference proteome</keyword>
<protein>
    <submittedName>
        <fullName evidence="3">Uncharacterized protein</fullName>
    </submittedName>
</protein>
<evidence type="ECO:0000256" key="1">
    <source>
        <dbReference type="SAM" id="MobiDB-lite"/>
    </source>
</evidence>
<gene>
    <name evidence="3" type="ORF">FHX74_003274</name>
</gene>
<comment type="caution">
    <text evidence="3">The sequence shown here is derived from an EMBL/GenBank/DDBJ whole genome shotgun (WGS) entry which is preliminary data.</text>
</comment>
<proteinExistence type="predicted"/>
<dbReference type="RefSeq" id="WP_182561234.1">
    <property type="nucleotide sequence ID" value="NZ_JACGWT010000005.1"/>
</dbReference>
<feature type="transmembrane region" description="Helical" evidence="2">
    <location>
        <begin position="481"/>
        <end position="502"/>
    </location>
</feature>
<feature type="transmembrane region" description="Helical" evidence="2">
    <location>
        <begin position="177"/>
        <end position="200"/>
    </location>
</feature>
<keyword evidence="2" id="KW-1133">Transmembrane helix</keyword>
<feature type="region of interest" description="Disordered" evidence="1">
    <location>
        <begin position="584"/>
        <end position="618"/>
    </location>
</feature>
<evidence type="ECO:0000313" key="3">
    <source>
        <dbReference type="EMBL" id="MBA8795638.1"/>
    </source>
</evidence>
<feature type="transmembrane region" description="Helical" evidence="2">
    <location>
        <begin position="220"/>
        <end position="245"/>
    </location>
</feature>
<dbReference type="Proteomes" id="UP000523079">
    <property type="component" value="Unassembled WGS sequence"/>
</dbReference>
<dbReference type="EMBL" id="JACGWT010000005">
    <property type="protein sequence ID" value="MBA8795638.1"/>
    <property type="molecule type" value="Genomic_DNA"/>
</dbReference>
<evidence type="ECO:0000313" key="4">
    <source>
        <dbReference type="Proteomes" id="UP000523079"/>
    </source>
</evidence>
<feature type="transmembrane region" description="Helical" evidence="2">
    <location>
        <begin position="402"/>
        <end position="420"/>
    </location>
</feature>
<keyword evidence="2" id="KW-0472">Membrane</keyword>
<feature type="transmembrane region" description="Helical" evidence="2">
    <location>
        <begin position="432"/>
        <end position="451"/>
    </location>
</feature>
<keyword evidence="2" id="KW-0812">Transmembrane</keyword>
<feature type="transmembrane region" description="Helical" evidence="2">
    <location>
        <begin position="121"/>
        <end position="141"/>
    </location>
</feature>
<evidence type="ECO:0000256" key="2">
    <source>
        <dbReference type="SAM" id="Phobius"/>
    </source>
</evidence>
<reference evidence="3 4" key="1">
    <citation type="submission" date="2020-07" db="EMBL/GenBank/DDBJ databases">
        <title>Sequencing the genomes of 1000 actinobacteria strains.</title>
        <authorList>
            <person name="Klenk H.-P."/>
        </authorList>
    </citation>
    <scope>NUCLEOTIDE SEQUENCE [LARGE SCALE GENOMIC DNA]</scope>
    <source>
        <strain evidence="3 4">DSM 100723</strain>
    </source>
</reference>
<feature type="transmembrane region" description="Helical" evidence="2">
    <location>
        <begin position="257"/>
        <end position="278"/>
    </location>
</feature>
<sequence length="618" mass="63364">MSTPVTRDPAAGRVVDRTRRFVGVVVRRAVVDPVRDGRPRAHDWPPGWRSVVAVALGCCVLSALLAITSPLLRATLPLFTIEAQEAVLPRATVWPLLLSIIVLLALVQTAALHAPWWLRTLGTLISVGTLLLWGFFGLVQADGLARLSPVVPLGLIIVLLVLVVLRAPRRPAWWEFPAVLAVLGIGVAAGPLTSGLVATGQALGYDAVPLLVATSIQDSALLAVPVMIAAGLSVAELTVGLTVQAGTQAARVSGRRWAYLVLGAVAAVRLTQAVVQLLGWDPVADGPATVITTLAVAGLLAGVGLTVIRIAGRPAAGTAEQLPEQANRIGLPVGVALAGLGVVASVVIIVRALGVLVLSGVTGSVDLPGLTALSSGSRLVLGVVLVLLGFRRARRRDVRQGLVLGLTGVVLVGLSSRFLTGFRWPTTLDPDLLNLVGTLAVLVIGVSAWLRHRLTPRCAVQLATALVLSALFSARDVLADPLGAALGVSGVALVVFGVFWDLLTGSEWANRSSRRLPAASRVLLALAKTLLGLLVVGYAALARSAVNVADPDVYAELGDLVLGTALVAAAFLVILRAVEEDVPTGAAPEPGPDRPGSAGPGGPDPAGAAGRPGGVGAV</sequence>
<feature type="transmembrane region" description="Helical" evidence="2">
    <location>
        <begin position="522"/>
        <end position="541"/>
    </location>
</feature>
<feature type="transmembrane region" description="Helical" evidence="2">
    <location>
        <begin position="290"/>
        <end position="312"/>
    </location>
</feature>
<feature type="transmembrane region" description="Helical" evidence="2">
    <location>
        <begin position="553"/>
        <end position="575"/>
    </location>
</feature>
<feature type="transmembrane region" description="Helical" evidence="2">
    <location>
        <begin position="147"/>
        <end position="165"/>
    </location>
</feature>
<feature type="transmembrane region" description="Helical" evidence="2">
    <location>
        <begin position="370"/>
        <end position="390"/>
    </location>
</feature>
<accession>A0A7W3IUR2</accession>
<feature type="transmembrane region" description="Helical" evidence="2">
    <location>
        <begin position="50"/>
        <end position="72"/>
    </location>
</feature>
<name>A0A7W3IUR2_9ACTN</name>
<organism evidence="3 4">
    <name type="scientific">Microlunatus kandeliicorticis</name>
    <dbReference type="NCBI Taxonomy" id="1759536"/>
    <lineage>
        <taxon>Bacteria</taxon>
        <taxon>Bacillati</taxon>
        <taxon>Actinomycetota</taxon>
        <taxon>Actinomycetes</taxon>
        <taxon>Propionibacteriales</taxon>
        <taxon>Propionibacteriaceae</taxon>
        <taxon>Microlunatus</taxon>
    </lineage>
</organism>
<feature type="transmembrane region" description="Helical" evidence="2">
    <location>
        <begin position="333"/>
        <end position="358"/>
    </location>
</feature>
<dbReference type="AlphaFoldDB" id="A0A7W3IUR2"/>
<feature type="transmembrane region" description="Helical" evidence="2">
    <location>
        <begin position="92"/>
        <end position="114"/>
    </location>
</feature>